<dbReference type="InterPro" id="IPR037202">
    <property type="entry name" value="ESCRT_assembly_dom"/>
</dbReference>
<keyword evidence="10" id="KW-1185">Reference proteome</keyword>
<name>A0ABR0F3Q5_ZASCE</name>
<evidence type="ECO:0000256" key="3">
    <source>
        <dbReference type="ARBA" id="ARBA00022448"/>
    </source>
</evidence>
<keyword evidence="4" id="KW-0967">Endosome</keyword>
<protein>
    <recommendedName>
        <fullName evidence="8">VPS37 C-terminal domain-containing protein</fullName>
    </recommendedName>
</protein>
<dbReference type="SUPFAM" id="SSF140111">
    <property type="entry name" value="Endosomal sorting complex assembly domain"/>
    <property type="match status" value="1"/>
</dbReference>
<sequence>MSYTPHIYSPQPQATPIYSSTPPAPPPKPSGSSTPARGPPLPPPPNQTEPSELDGSQSISQSHNQHQLQPSIPAIESNWLPESFKDKTTGDLHHFLSTPALQTAYLSNPETTHPAIPASEAYLTPLINSNLSLANSTLELESRLSTLRERTQSRLLSLRALEQQHRTKISETEDALRDFSPMALYQRLNASVQEQELLVRGVEESWLEEDGVASDREVGEFVRRVKEARKVAFLRRERKGRWDEGRVGGWR</sequence>
<keyword evidence="5 6" id="KW-0653">Protein transport</keyword>
<evidence type="ECO:0000256" key="5">
    <source>
        <dbReference type="ARBA" id="ARBA00022927"/>
    </source>
</evidence>
<dbReference type="PANTHER" id="PTHR13678:SF2">
    <property type="entry name" value="VACUOLAR PROTEIN SORTING-ASSOCIATED PROTEIN 37A"/>
    <property type="match status" value="1"/>
</dbReference>
<feature type="compositionally biased region" description="Low complexity" evidence="7">
    <location>
        <begin position="56"/>
        <end position="69"/>
    </location>
</feature>
<evidence type="ECO:0000256" key="7">
    <source>
        <dbReference type="SAM" id="MobiDB-lite"/>
    </source>
</evidence>
<gene>
    <name evidence="9" type="ORF">PRZ48_001766</name>
</gene>
<dbReference type="PANTHER" id="PTHR13678">
    <property type="entry name" value="VACUOLAR PROTEIN SORTING-ASSOCIATED PROTEIN 37"/>
    <property type="match status" value="1"/>
</dbReference>
<evidence type="ECO:0000256" key="2">
    <source>
        <dbReference type="ARBA" id="ARBA00007617"/>
    </source>
</evidence>
<dbReference type="PROSITE" id="PS51314">
    <property type="entry name" value="VPS37_C"/>
    <property type="match status" value="1"/>
</dbReference>
<feature type="compositionally biased region" description="Pro residues" evidence="7">
    <location>
        <begin position="37"/>
        <end position="47"/>
    </location>
</feature>
<comment type="caution">
    <text evidence="9">The sequence shown here is derived from an EMBL/GenBank/DDBJ whole genome shotgun (WGS) entry which is preliminary data.</text>
</comment>
<reference evidence="9 10" key="1">
    <citation type="journal article" date="2023" name="G3 (Bethesda)">
        <title>A chromosome-level genome assembly of Zasmidium syzygii isolated from banana leaves.</title>
        <authorList>
            <person name="van Westerhoven A.C."/>
            <person name="Mehrabi R."/>
            <person name="Talebi R."/>
            <person name="Steentjes M.B.F."/>
            <person name="Corcolon B."/>
            <person name="Chong P.A."/>
            <person name="Kema G.H.J."/>
            <person name="Seidl M.F."/>
        </authorList>
    </citation>
    <scope>NUCLEOTIDE SEQUENCE [LARGE SCALE GENOMIC DNA]</scope>
    <source>
        <strain evidence="9 10">P124</strain>
    </source>
</reference>
<dbReference type="Pfam" id="PF07200">
    <property type="entry name" value="Mod_r"/>
    <property type="match status" value="1"/>
</dbReference>
<evidence type="ECO:0000256" key="6">
    <source>
        <dbReference type="PROSITE-ProRule" id="PRU00646"/>
    </source>
</evidence>
<dbReference type="InterPro" id="IPR009851">
    <property type="entry name" value="Mod_r"/>
</dbReference>
<evidence type="ECO:0000313" key="9">
    <source>
        <dbReference type="EMBL" id="KAK4508030.1"/>
    </source>
</evidence>
<dbReference type="EMBL" id="JAXOVC010000001">
    <property type="protein sequence ID" value="KAK4508030.1"/>
    <property type="molecule type" value="Genomic_DNA"/>
</dbReference>
<evidence type="ECO:0000259" key="8">
    <source>
        <dbReference type="PROSITE" id="PS51314"/>
    </source>
</evidence>
<keyword evidence="3 6" id="KW-0813">Transport</keyword>
<evidence type="ECO:0000256" key="4">
    <source>
        <dbReference type="ARBA" id="ARBA00022753"/>
    </source>
</evidence>
<organism evidence="9 10">
    <name type="scientific">Zasmidium cellare</name>
    <name type="common">Wine cellar mold</name>
    <name type="synonym">Racodium cellare</name>
    <dbReference type="NCBI Taxonomy" id="395010"/>
    <lineage>
        <taxon>Eukaryota</taxon>
        <taxon>Fungi</taxon>
        <taxon>Dikarya</taxon>
        <taxon>Ascomycota</taxon>
        <taxon>Pezizomycotina</taxon>
        <taxon>Dothideomycetes</taxon>
        <taxon>Dothideomycetidae</taxon>
        <taxon>Mycosphaerellales</taxon>
        <taxon>Mycosphaerellaceae</taxon>
        <taxon>Zasmidium</taxon>
    </lineage>
</organism>
<comment type="similarity">
    <text evidence="2">Belongs to the VPS37 family.</text>
</comment>
<proteinExistence type="inferred from homology"/>
<dbReference type="Proteomes" id="UP001305779">
    <property type="component" value="Unassembled WGS sequence"/>
</dbReference>
<comment type="subcellular location">
    <subcellularLocation>
        <location evidence="1">Endosome</location>
    </subcellularLocation>
</comment>
<accession>A0ABR0F3Q5</accession>
<feature type="domain" description="VPS37 C-terminal" evidence="8">
    <location>
        <begin position="162"/>
        <end position="251"/>
    </location>
</feature>
<feature type="region of interest" description="Disordered" evidence="7">
    <location>
        <begin position="1"/>
        <end position="69"/>
    </location>
</feature>
<evidence type="ECO:0000313" key="10">
    <source>
        <dbReference type="Proteomes" id="UP001305779"/>
    </source>
</evidence>
<evidence type="ECO:0000256" key="1">
    <source>
        <dbReference type="ARBA" id="ARBA00004177"/>
    </source>
</evidence>